<comment type="caution">
    <text evidence="2">The sequence shown here is derived from an EMBL/GenBank/DDBJ whole genome shotgun (WGS) entry which is preliminary data.</text>
</comment>
<feature type="compositionally biased region" description="Polar residues" evidence="1">
    <location>
        <begin position="248"/>
        <end position="281"/>
    </location>
</feature>
<reference evidence="2 3" key="1">
    <citation type="journal article" date="2018" name="BMC Genomics">
        <title>Comparative genome analyses reveal sequence features reflecting distinct modes of host-adaptation between dicot and monocot powdery mildew.</title>
        <authorList>
            <person name="Wu Y."/>
            <person name="Ma X."/>
            <person name="Pan Z."/>
            <person name="Kale S.D."/>
            <person name="Song Y."/>
            <person name="King H."/>
            <person name="Zhang Q."/>
            <person name="Presley C."/>
            <person name="Deng X."/>
            <person name="Wei C.I."/>
            <person name="Xiao S."/>
        </authorList>
    </citation>
    <scope>NUCLEOTIDE SEQUENCE [LARGE SCALE GENOMIC DNA]</scope>
    <source>
        <strain evidence="2">UMSG3</strain>
    </source>
</reference>
<evidence type="ECO:0000313" key="2">
    <source>
        <dbReference type="EMBL" id="RKF81849.1"/>
    </source>
</evidence>
<accession>A0A420J4V7</accession>
<dbReference type="Proteomes" id="UP000283383">
    <property type="component" value="Unassembled WGS sequence"/>
</dbReference>
<evidence type="ECO:0000313" key="3">
    <source>
        <dbReference type="Proteomes" id="UP000283383"/>
    </source>
</evidence>
<feature type="region of interest" description="Disordered" evidence="1">
    <location>
        <begin position="194"/>
        <end position="281"/>
    </location>
</feature>
<keyword evidence="3" id="KW-1185">Reference proteome</keyword>
<gene>
    <name evidence="2" type="ORF">GcM3_031025</name>
</gene>
<evidence type="ECO:0000256" key="1">
    <source>
        <dbReference type="SAM" id="MobiDB-lite"/>
    </source>
</evidence>
<proteinExistence type="predicted"/>
<feature type="region of interest" description="Disordered" evidence="1">
    <location>
        <begin position="160"/>
        <end position="180"/>
    </location>
</feature>
<protein>
    <submittedName>
        <fullName evidence="2">Uncharacterized protein</fullName>
    </submittedName>
</protein>
<sequence length="281" mass="30916">MRREMATQIIQASRAEVVIREDVIESHNDPRPNAFFDSKTGILRVYHGPVYGNPLATLIPTKAPQIGSFVSPPTMNELSPFVTNSPPIIPRDAGSFYTYSNGNSLGTNLGRENKFWPFNNGQPIPINSNRPQTQYPFGENRGSTSTLAQFATSERVYGTAGDEISNGQGGNYPPGNTKYVSRNNERERWNIPHAQAQELSKENVDLSSANNRPSCRTNHSKPSDSGQVPTHETAGTSLGASGGKLPSLNFNTKEAEQTVTENSIQENNWESQKENTCSEVW</sequence>
<name>A0A420J4V7_9PEZI</name>
<dbReference type="AlphaFoldDB" id="A0A420J4V7"/>
<organism evidence="2 3">
    <name type="scientific">Golovinomyces cichoracearum</name>
    <dbReference type="NCBI Taxonomy" id="62708"/>
    <lineage>
        <taxon>Eukaryota</taxon>
        <taxon>Fungi</taxon>
        <taxon>Dikarya</taxon>
        <taxon>Ascomycota</taxon>
        <taxon>Pezizomycotina</taxon>
        <taxon>Leotiomycetes</taxon>
        <taxon>Erysiphales</taxon>
        <taxon>Erysiphaceae</taxon>
        <taxon>Golovinomyces</taxon>
    </lineage>
</organism>
<dbReference type="STRING" id="62708.A0A420J4V7"/>
<feature type="compositionally biased region" description="Polar residues" evidence="1">
    <location>
        <begin position="205"/>
        <end position="217"/>
    </location>
</feature>
<dbReference type="EMBL" id="MCBQ01003102">
    <property type="protein sequence ID" value="RKF81849.1"/>
    <property type="molecule type" value="Genomic_DNA"/>
</dbReference>
<feature type="compositionally biased region" description="Polar residues" evidence="1">
    <location>
        <begin position="223"/>
        <end position="239"/>
    </location>
</feature>